<evidence type="ECO:0000256" key="3">
    <source>
        <dbReference type="ARBA" id="ARBA00022475"/>
    </source>
</evidence>
<dbReference type="SUPFAM" id="SSF161098">
    <property type="entry name" value="MetI-like"/>
    <property type="match status" value="1"/>
</dbReference>
<protein>
    <submittedName>
        <fullName evidence="9">Carbohydrate ABC transporter permease</fullName>
    </submittedName>
</protein>
<evidence type="ECO:0000256" key="7">
    <source>
        <dbReference type="RuleBase" id="RU363032"/>
    </source>
</evidence>
<evidence type="ECO:0000256" key="1">
    <source>
        <dbReference type="ARBA" id="ARBA00004651"/>
    </source>
</evidence>
<gene>
    <name evidence="9" type="ORF">H9742_12135</name>
</gene>
<dbReference type="AlphaFoldDB" id="A0A9D1UBY9"/>
<dbReference type="Gene3D" id="1.10.3720.10">
    <property type="entry name" value="MetI-like"/>
    <property type="match status" value="1"/>
</dbReference>
<evidence type="ECO:0000259" key="8">
    <source>
        <dbReference type="PROSITE" id="PS50928"/>
    </source>
</evidence>
<dbReference type="PANTHER" id="PTHR43744">
    <property type="entry name" value="ABC TRANSPORTER PERMEASE PROTEIN MG189-RELATED-RELATED"/>
    <property type="match status" value="1"/>
</dbReference>
<keyword evidence="2 7" id="KW-0813">Transport</keyword>
<feature type="transmembrane region" description="Helical" evidence="7">
    <location>
        <begin position="122"/>
        <end position="139"/>
    </location>
</feature>
<comment type="caution">
    <text evidence="9">The sequence shown here is derived from an EMBL/GenBank/DDBJ whole genome shotgun (WGS) entry which is preliminary data.</text>
</comment>
<dbReference type="Pfam" id="PF00528">
    <property type="entry name" value="BPD_transp_1"/>
    <property type="match status" value="1"/>
</dbReference>
<organism evidence="9 10">
    <name type="scientific">Candidatus Acetatifactor stercoripullorum</name>
    <dbReference type="NCBI Taxonomy" id="2838414"/>
    <lineage>
        <taxon>Bacteria</taxon>
        <taxon>Bacillati</taxon>
        <taxon>Bacillota</taxon>
        <taxon>Clostridia</taxon>
        <taxon>Lachnospirales</taxon>
        <taxon>Lachnospiraceae</taxon>
        <taxon>Acetatifactor</taxon>
    </lineage>
</organism>
<dbReference type="PANTHER" id="PTHR43744:SF8">
    <property type="entry name" value="SN-GLYCEROL-3-PHOSPHATE TRANSPORT SYSTEM PERMEASE PROTEIN UGPE"/>
    <property type="match status" value="1"/>
</dbReference>
<keyword evidence="6 7" id="KW-0472">Membrane</keyword>
<feature type="domain" description="ABC transmembrane type-1" evidence="8">
    <location>
        <begin position="87"/>
        <end position="273"/>
    </location>
</feature>
<dbReference type="InterPro" id="IPR000515">
    <property type="entry name" value="MetI-like"/>
</dbReference>
<sequence>MRNKGERLKSGLILLYMFLCILPVILFFLFILCNSFLSSDEFLKNYGMIEHGKRISQYAELSLLPEKFSFEQYKGALWENSDFWYYFWNSVRISGLIAAGTVVVSTGGAYALSKLHFPGKRLVLLSVILIMMLPYQIMLAPQMMLMDKIGLLNHSASVILPNIFTTFGVYLLYQFMENIPKECSEAAQMDGAGHILIFFKIILPQIKDGISALLILNLIDTWNLVEQPLLFLENQYQYPLSVILSEGETLIENHVFACCVIFLIPVLLVFLACKDSLLNGISSSVLK</sequence>
<dbReference type="InterPro" id="IPR035906">
    <property type="entry name" value="MetI-like_sf"/>
</dbReference>
<keyword evidence="5 7" id="KW-1133">Transmembrane helix</keyword>
<dbReference type="PROSITE" id="PS50928">
    <property type="entry name" value="ABC_TM1"/>
    <property type="match status" value="1"/>
</dbReference>
<dbReference type="CDD" id="cd06261">
    <property type="entry name" value="TM_PBP2"/>
    <property type="match status" value="1"/>
</dbReference>
<evidence type="ECO:0000256" key="4">
    <source>
        <dbReference type="ARBA" id="ARBA00022692"/>
    </source>
</evidence>
<keyword evidence="3" id="KW-1003">Cell membrane</keyword>
<dbReference type="GO" id="GO:0005886">
    <property type="term" value="C:plasma membrane"/>
    <property type="evidence" value="ECO:0007669"/>
    <property type="project" value="UniProtKB-SubCell"/>
</dbReference>
<reference evidence="9" key="1">
    <citation type="journal article" date="2021" name="PeerJ">
        <title>Extensive microbial diversity within the chicken gut microbiome revealed by metagenomics and culture.</title>
        <authorList>
            <person name="Gilroy R."/>
            <person name="Ravi A."/>
            <person name="Getino M."/>
            <person name="Pursley I."/>
            <person name="Horton D.L."/>
            <person name="Alikhan N.F."/>
            <person name="Baker D."/>
            <person name="Gharbi K."/>
            <person name="Hall N."/>
            <person name="Watson M."/>
            <person name="Adriaenssens E.M."/>
            <person name="Foster-Nyarko E."/>
            <person name="Jarju S."/>
            <person name="Secka A."/>
            <person name="Antonio M."/>
            <person name="Oren A."/>
            <person name="Chaudhuri R.R."/>
            <person name="La Ragione R."/>
            <person name="Hildebrand F."/>
            <person name="Pallen M.J."/>
        </authorList>
    </citation>
    <scope>NUCLEOTIDE SEQUENCE</scope>
    <source>
        <strain evidence="9">CHK195-6426</strain>
    </source>
</reference>
<evidence type="ECO:0000256" key="6">
    <source>
        <dbReference type="ARBA" id="ARBA00023136"/>
    </source>
</evidence>
<reference evidence="9" key="2">
    <citation type="submission" date="2021-04" db="EMBL/GenBank/DDBJ databases">
        <authorList>
            <person name="Gilroy R."/>
        </authorList>
    </citation>
    <scope>NUCLEOTIDE SEQUENCE</scope>
    <source>
        <strain evidence="9">CHK195-6426</strain>
    </source>
</reference>
<feature type="transmembrane region" description="Helical" evidence="7">
    <location>
        <begin position="12"/>
        <end position="37"/>
    </location>
</feature>
<name>A0A9D1UBY9_9FIRM</name>
<feature type="transmembrane region" description="Helical" evidence="7">
    <location>
        <begin position="83"/>
        <end position="110"/>
    </location>
</feature>
<feature type="transmembrane region" description="Helical" evidence="7">
    <location>
        <begin position="151"/>
        <end position="173"/>
    </location>
</feature>
<dbReference type="EMBL" id="DXGH01000068">
    <property type="protein sequence ID" value="HIW82244.1"/>
    <property type="molecule type" value="Genomic_DNA"/>
</dbReference>
<dbReference type="Proteomes" id="UP000824265">
    <property type="component" value="Unassembled WGS sequence"/>
</dbReference>
<keyword evidence="4 7" id="KW-0812">Transmembrane</keyword>
<comment type="subcellular location">
    <subcellularLocation>
        <location evidence="1 7">Cell membrane</location>
        <topology evidence="1 7">Multi-pass membrane protein</topology>
    </subcellularLocation>
</comment>
<proteinExistence type="inferred from homology"/>
<evidence type="ECO:0000256" key="5">
    <source>
        <dbReference type="ARBA" id="ARBA00022989"/>
    </source>
</evidence>
<evidence type="ECO:0000313" key="9">
    <source>
        <dbReference type="EMBL" id="HIW82244.1"/>
    </source>
</evidence>
<feature type="transmembrane region" description="Helical" evidence="7">
    <location>
        <begin position="254"/>
        <end position="273"/>
    </location>
</feature>
<accession>A0A9D1UBY9</accession>
<evidence type="ECO:0000256" key="2">
    <source>
        <dbReference type="ARBA" id="ARBA00022448"/>
    </source>
</evidence>
<evidence type="ECO:0000313" key="10">
    <source>
        <dbReference type="Proteomes" id="UP000824265"/>
    </source>
</evidence>
<comment type="similarity">
    <text evidence="7">Belongs to the binding-protein-dependent transport system permease family.</text>
</comment>
<dbReference type="GO" id="GO:0055085">
    <property type="term" value="P:transmembrane transport"/>
    <property type="evidence" value="ECO:0007669"/>
    <property type="project" value="InterPro"/>
</dbReference>